<dbReference type="Proteomes" id="UP000494256">
    <property type="component" value="Unassembled WGS sequence"/>
</dbReference>
<evidence type="ECO:0000313" key="3">
    <source>
        <dbReference type="Proteomes" id="UP000494106"/>
    </source>
</evidence>
<dbReference type="AlphaFoldDB" id="A0A8S0ZUG1"/>
<proteinExistence type="predicted"/>
<dbReference type="Proteomes" id="UP000494106">
    <property type="component" value="Unassembled WGS sequence"/>
</dbReference>
<dbReference type="EMBL" id="CADEBC010000485">
    <property type="protein sequence ID" value="CAB3235448.1"/>
    <property type="molecule type" value="Genomic_DNA"/>
</dbReference>
<dbReference type="EMBL" id="CADEBD010000348">
    <property type="protein sequence ID" value="CAB3250477.1"/>
    <property type="molecule type" value="Genomic_DNA"/>
</dbReference>
<organism evidence="1 3">
    <name type="scientific">Arctia plantaginis</name>
    <name type="common">Wood tiger moth</name>
    <name type="synonym">Phalaena plantaginis</name>
    <dbReference type="NCBI Taxonomy" id="874455"/>
    <lineage>
        <taxon>Eukaryota</taxon>
        <taxon>Metazoa</taxon>
        <taxon>Ecdysozoa</taxon>
        <taxon>Arthropoda</taxon>
        <taxon>Hexapoda</taxon>
        <taxon>Insecta</taxon>
        <taxon>Pterygota</taxon>
        <taxon>Neoptera</taxon>
        <taxon>Endopterygota</taxon>
        <taxon>Lepidoptera</taxon>
        <taxon>Glossata</taxon>
        <taxon>Ditrysia</taxon>
        <taxon>Noctuoidea</taxon>
        <taxon>Erebidae</taxon>
        <taxon>Arctiinae</taxon>
        <taxon>Arctia</taxon>
    </lineage>
</organism>
<evidence type="ECO:0000313" key="4">
    <source>
        <dbReference type="Proteomes" id="UP000494256"/>
    </source>
</evidence>
<evidence type="ECO:0000313" key="1">
    <source>
        <dbReference type="EMBL" id="CAB3235448.1"/>
    </source>
</evidence>
<dbReference type="OrthoDB" id="8190314at2759"/>
<sequence length="128" mass="14792">MKKYSLLGNNLKMEMELNNNRLKILGDNNYIKINRNMGRVMMIGNECSIDVLQNFGSIEVIGANHAIIISSNNSINILNNSETKDVVDNGMVLKKNCRNKSTERNSKLFEKLKQIFKYKKIFENRCFL</sequence>
<gene>
    <name evidence="2" type="ORF">APLA_LOCUS13116</name>
    <name evidence="1" type="ORF">APLA_LOCUS6117</name>
</gene>
<name>A0A8S0ZUG1_ARCPL</name>
<protein>
    <submittedName>
        <fullName evidence="1">Uncharacterized protein</fullName>
    </submittedName>
</protein>
<reference evidence="3 4" key="1">
    <citation type="submission" date="2020-04" db="EMBL/GenBank/DDBJ databases">
        <authorList>
            <person name="Wallbank WR R."/>
            <person name="Pardo Diaz C."/>
            <person name="Kozak K."/>
            <person name="Martin S."/>
            <person name="Jiggins C."/>
            <person name="Moest M."/>
            <person name="Warren A I."/>
            <person name="Byers J.R.P. K."/>
            <person name="Montejo-Kovacevich G."/>
            <person name="Yen C E."/>
        </authorList>
    </citation>
    <scope>NUCLEOTIDE SEQUENCE [LARGE SCALE GENOMIC DNA]</scope>
</reference>
<accession>A0A8S0ZUG1</accession>
<comment type="caution">
    <text evidence="1">The sequence shown here is derived from an EMBL/GenBank/DDBJ whole genome shotgun (WGS) entry which is preliminary data.</text>
</comment>
<keyword evidence="3" id="KW-1185">Reference proteome</keyword>
<evidence type="ECO:0000313" key="2">
    <source>
        <dbReference type="EMBL" id="CAB3250477.1"/>
    </source>
</evidence>